<keyword evidence="1" id="KW-1133">Transmembrane helix</keyword>
<dbReference type="Proteomes" id="UP000078407">
    <property type="component" value="Unassembled WGS sequence"/>
</dbReference>
<keyword evidence="3" id="KW-1185">Reference proteome</keyword>
<feature type="transmembrane region" description="Helical" evidence="1">
    <location>
        <begin position="12"/>
        <end position="34"/>
    </location>
</feature>
<organism evidence="2 3">
    <name type="scientific">Buttiauxella ferragutiae ATCC 51602</name>
    <dbReference type="NCBI Taxonomy" id="1354252"/>
    <lineage>
        <taxon>Bacteria</taxon>
        <taxon>Pseudomonadati</taxon>
        <taxon>Pseudomonadota</taxon>
        <taxon>Gammaproteobacteria</taxon>
        <taxon>Enterobacterales</taxon>
        <taxon>Enterobacteriaceae</taxon>
        <taxon>Buttiauxella</taxon>
    </lineage>
</organism>
<accession>A0ABX2WD90</accession>
<evidence type="ECO:0000256" key="1">
    <source>
        <dbReference type="SAM" id="Phobius"/>
    </source>
</evidence>
<dbReference type="EMBL" id="LXEQ01000011">
    <property type="protein sequence ID" value="OAT31715.1"/>
    <property type="molecule type" value="Genomic_DNA"/>
</dbReference>
<name>A0ABX2WD90_9ENTR</name>
<keyword evidence="1" id="KW-0812">Transmembrane</keyword>
<sequence length="161" mass="18060">MIITISSLAAQWLAWAAQTVVFGLACGGLFGWLLGNAWSEHAENHFDLSNIAQVLALSPNRHQNALAVYHFSHIFGSENVFSIRSGSALKGRTSNESARFRRHEKFFPEDVTWSSLSSQLAKGATIKATRLNENFGWLDYLEKNRGVVPLFPVWKKEKLLL</sequence>
<protein>
    <submittedName>
        <fullName evidence="2">Sodium/hydrogen exchanger family protein</fullName>
    </submittedName>
</protein>
<keyword evidence="1" id="KW-0472">Membrane</keyword>
<reference evidence="2 3" key="1">
    <citation type="submission" date="2016-04" db="EMBL/GenBank/DDBJ databases">
        <title>ATOL: Assembling a taxonomically balanced genome-scale reconstruction of the evolutionary history of the Enterobacteriaceae.</title>
        <authorList>
            <person name="Plunkett G.III."/>
            <person name="Neeno-Eckwall E.C."/>
            <person name="Glasner J.D."/>
            <person name="Perna N.T."/>
        </authorList>
    </citation>
    <scope>NUCLEOTIDE SEQUENCE [LARGE SCALE GENOMIC DNA]</scope>
    <source>
        <strain evidence="2 3">ATCC 51602</strain>
    </source>
</reference>
<gene>
    <name evidence="2" type="ORF">M976_00652</name>
</gene>
<comment type="caution">
    <text evidence="2">The sequence shown here is derived from an EMBL/GenBank/DDBJ whole genome shotgun (WGS) entry which is preliminary data.</text>
</comment>
<evidence type="ECO:0000313" key="2">
    <source>
        <dbReference type="EMBL" id="OAT31715.1"/>
    </source>
</evidence>
<proteinExistence type="predicted"/>
<evidence type="ECO:0000313" key="3">
    <source>
        <dbReference type="Proteomes" id="UP000078407"/>
    </source>
</evidence>